<keyword evidence="2" id="KW-0874">Quinone</keyword>
<accession>A0A917P899</accession>
<evidence type="ECO:0000256" key="2">
    <source>
        <dbReference type="RuleBase" id="RU004429"/>
    </source>
</evidence>
<comment type="similarity">
    <text evidence="1 2">Belongs to the complex I subunit 6 family.</text>
</comment>
<dbReference type="PANTHER" id="PTHR33269:SF17">
    <property type="entry name" value="NADH-UBIQUINONE OXIDOREDUCTASE CHAIN 6"/>
    <property type="match status" value="1"/>
</dbReference>
<feature type="transmembrane region" description="Helical" evidence="2">
    <location>
        <begin position="67"/>
        <end position="85"/>
    </location>
</feature>
<dbReference type="FunFam" id="1.20.120.1200:FF:000007">
    <property type="entry name" value="NADH-quinone oxidoreductase subunit J"/>
    <property type="match status" value="1"/>
</dbReference>
<keyword evidence="2" id="KW-0472">Membrane</keyword>
<keyword evidence="6" id="KW-1185">Reference proteome</keyword>
<comment type="subcellular location">
    <subcellularLocation>
        <location evidence="2">Cell membrane</location>
        <topology evidence="2">Multi-pass membrane protein</topology>
    </subcellularLocation>
</comment>
<dbReference type="PANTHER" id="PTHR33269">
    <property type="entry name" value="NADH-UBIQUINONE OXIDOREDUCTASE CHAIN 6"/>
    <property type="match status" value="1"/>
</dbReference>
<dbReference type="AlphaFoldDB" id="A0A917P899"/>
<dbReference type="InterPro" id="IPR042106">
    <property type="entry name" value="Nuo/plastoQ_OxRdtase_6_NuoJ"/>
</dbReference>
<dbReference type="GO" id="GO:0048038">
    <property type="term" value="F:quinone binding"/>
    <property type="evidence" value="ECO:0007669"/>
    <property type="project" value="UniProtKB-UniRule"/>
</dbReference>
<feature type="transmembrane region" description="Helical" evidence="2">
    <location>
        <begin position="91"/>
        <end position="117"/>
    </location>
</feature>
<feature type="transmembrane region" description="Helical" evidence="2">
    <location>
        <begin position="42"/>
        <end position="60"/>
    </location>
</feature>
<comment type="caution">
    <text evidence="5">The sequence shown here is derived from an EMBL/GenBank/DDBJ whole genome shotgun (WGS) entry which is preliminary data.</text>
</comment>
<reference evidence="5" key="1">
    <citation type="journal article" date="2014" name="Int. J. Syst. Evol. Microbiol.">
        <title>Complete genome sequence of Corynebacterium casei LMG S-19264T (=DSM 44701T), isolated from a smear-ripened cheese.</title>
        <authorList>
            <consortium name="US DOE Joint Genome Institute (JGI-PGF)"/>
            <person name="Walter F."/>
            <person name="Albersmeier A."/>
            <person name="Kalinowski J."/>
            <person name="Ruckert C."/>
        </authorList>
    </citation>
    <scope>NUCLEOTIDE SEQUENCE</scope>
    <source>
        <strain evidence="5">JCM 3086</strain>
    </source>
</reference>
<keyword evidence="2" id="KW-1133">Transmembrane helix</keyword>
<name>A0A917P899_9ACTN</name>
<reference evidence="5" key="2">
    <citation type="submission" date="2020-09" db="EMBL/GenBank/DDBJ databases">
        <authorList>
            <person name="Sun Q."/>
            <person name="Ohkuma M."/>
        </authorList>
    </citation>
    <scope>NUCLEOTIDE SEQUENCE</scope>
    <source>
        <strain evidence="5">JCM 3086</strain>
    </source>
</reference>
<dbReference type="GO" id="GO:0005886">
    <property type="term" value="C:plasma membrane"/>
    <property type="evidence" value="ECO:0007669"/>
    <property type="project" value="UniProtKB-SubCell"/>
</dbReference>
<evidence type="ECO:0000256" key="1">
    <source>
        <dbReference type="ARBA" id="ARBA00005698"/>
    </source>
</evidence>
<dbReference type="RefSeq" id="WP_373297153.1">
    <property type="nucleotide sequence ID" value="NZ_BMQA01000090.1"/>
</dbReference>
<comment type="catalytic activity">
    <reaction evidence="2">
        <text>a quinone + NADH + 5 H(+)(in) = a quinol + NAD(+) + 4 H(+)(out)</text>
        <dbReference type="Rhea" id="RHEA:57888"/>
        <dbReference type="ChEBI" id="CHEBI:15378"/>
        <dbReference type="ChEBI" id="CHEBI:24646"/>
        <dbReference type="ChEBI" id="CHEBI:57540"/>
        <dbReference type="ChEBI" id="CHEBI:57945"/>
        <dbReference type="ChEBI" id="CHEBI:132124"/>
    </reaction>
</comment>
<feature type="transmembrane region" description="Helical" evidence="2">
    <location>
        <begin position="176"/>
        <end position="197"/>
    </location>
</feature>
<evidence type="ECO:0000256" key="4">
    <source>
        <dbReference type="SAM" id="SignalP"/>
    </source>
</evidence>
<dbReference type="Pfam" id="PF00499">
    <property type="entry name" value="Oxidored_q3"/>
    <property type="match status" value="1"/>
</dbReference>
<dbReference type="Proteomes" id="UP000657574">
    <property type="component" value="Unassembled WGS sequence"/>
</dbReference>
<comment type="function">
    <text evidence="2">NDH-1 shuttles electrons from NADH, via FMN and iron-sulfur (Fe-S) centers, to quinones in the respiratory chain. Couples the redox reaction to proton translocation (for every two electrons transferred, four hydrogen ions are translocated across the cytoplasmic membrane), and thus conserves the redox energy in a proton gradient.</text>
</comment>
<proteinExistence type="inferred from homology"/>
<dbReference type="InterPro" id="IPR001457">
    <property type="entry name" value="NADH_UbQ/plastoQ_OxRdtase_su6"/>
</dbReference>
<feature type="signal peptide" evidence="4">
    <location>
        <begin position="1"/>
        <end position="18"/>
    </location>
</feature>
<dbReference type="Gene3D" id="1.20.120.1200">
    <property type="entry name" value="NADH-ubiquinone/plastoquinone oxidoreductase chain 6, subunit NuoJ"/>
    <property type="match status" value="1"/>
</dbReference>
<dbReference type="EC" id="7.1.1.-" evidence="2"/>
<feature type="region of interest" description="Disordered" evidence="3">
    <location>
        <begin position="201"/>
        <end position="242"/>
    </location>
</feature>
<evidence type="ECO:0000313" key="6">
    <source>
        <dbReference type="Proteomes" id="UP000657574"/>
    </source>
</evidence>
<feature type="chain" id="PRO_5036987728" description="NADH-quinone oxidoreductase subunit J" evidence="4">
    <location>
        <begin position="19"/>
        <end position="242"/>
    </location>
</feature>
<organism evidence="5 6">
    <name type="scientific">Streptomyces brasiliensis</name>
    <dbReference type="NCBI Taxonomy" id="1954"/>
    <lineage>
        <taxon>Bacteria</taxon>
        <taxon>Bacillati</taxon>
        <taxon>Actinomycetota</taxon>
        <taxon>Actinomycetes</taxon>
        <taxon>Kitasatosporales</taxon>
        <taxon>Streptomycetaceae</taxon>
        <taxon>Streptomyces</taxon>
    </lineage>
</organism>
<keyword evidence="4" id="KW-0732">Signal</keyword>
<keyword evidence="2" id="KW-0812">Transmembrane</keyword>
<keyword evidence="2" id="KW-1003">Cell membrane</keyword>
<feature type="transmembrane region" description="Helical" evidence="2">
    <location>
        <begin position="129"/>
        <end position="147"/>
    </location>
</feature>
<gene>
    <name evidence="5" type="ORF">GCM10010121_090990</name>
</gene>
<feature type="compositionally biased region" description="Basic and acidic residues" evidence="3">
    <location>
        <begin position="225"/>
        <end position="242"/>
    </location>
</feature>
<protein>
    <recommendedName>
        <fullName evidence="2">NADH-quinone oxidoreductase subunit J</fullName>
        <ecNumber evidence="2">7.1.1.-</ecNumber>
    </recommendedName>
</protein>
<keyword evidence="2" id="KW-0520">NAD</keyword>
<sequence>MILAAAASTALATPTADAAHRALTATAAGATHGFLSPTGVEIAFLLVGLVSFGAALVTVTTRQLVHAALWLVVTLGGLAVEYLLLTAEFIAWVQVLIYVGSVVVLLLFGLMLTKAPIGRSPDADSGNRWAALTVAVAAAAALVWVVVDAFRTTWIDLGGAAAGSTKVTGESLFQNWVLPFEALSVLLLAALVGAIVLSRKAKAETSPPPVNSRAGTGGSPSVPDSRNHPIEGKSPAEQEGAR</sequence>
<dbReference type="EMBL" id="BMQA01000090">
    <property type="protein sequence ID" value="GGJ66091.1"/>
    <property type="molecule type" value="Genomic_DNA"/>
</dbReference>
<evidence type="ECO:0000313" key="5">
    <source>
        <dbReference type="EMBL" id="GGJ66091.1"/>
    </source>
</evidence>
<evidence type="ECO:0000256" key="3">
    <source>
        <dbReference type="SAM" id="MobiDB-lite"/>
    </source>
</evidence>
<dbReference type="GO" id="GO:0008137">
    <property type="term" value="F:NADH dehydrogenase (ubiquinone) activity"/>
    <property type="evidence" value="ECO:0007669"/>
    <property type="project" value="UniProtKB-UniRule"/>
</dbReference>